<dbReference type="InterPro" id="IPR003591">
    <property type="entry name" value="Leu-rich_rpt_typical-subtyp"/>
</dbReference>
<keyword evidence="8 22" id="KW-0812">Transmembrane</keyword>
<dbReference type="EMBL" id="JAACNH010000003">
    <property type="protein sequence ID" value="KAG8447659.1"/>
    <property type="molecule type" value="Genomic_DNA"/>
</dbReference>
<dbReference type="GO" id="GO:0001726">
    <property type="term" value="C:ruffle"/>
    <property type="evidence" value="ECO:0007669"/>
    <property type="project" value="UniProtKB-SubCell"/>
</dbReference>
<keyword evidence="15 22" id="KW-0472">Membrane</keyword>
<keyword evidence="11" id="KW-0967">Endosome</keyword>
<dbReference type="SUPFAM" id="SSF52058">
    <property type="entry name" value="L domain-like"/>
    <property type="match status" value="2"/>
</dbReference>
<dbReference type="GO" id="GO:0045087">
    <property type="term" value="P:innate immune response"/>
    <property type="evidence" value="ECO:0007669"/>
    <property type="project" value="UniProtKB-UniRule"/>
</dbReference>
<feature type="domain" description="TIR" evidence="23">
    <location>
        <begin position="608"/>
        <end position="750"/>
    </location>
</feature>
<accession>A0A8T2JQZ9</accession>
<evidence type="ECO:0000256" key="8">
    <source>
        <dbReference type="ARBA" id="ARBA00022692"/>
    </source>
</evidence>
<keyword evidence="13 21" id="KW-0391">Immunity</keyword>
<evidence type="ECO:0000256" key="10">
    <source>
        <dbReference type="ARBA" id="ARBA00022737"/>
    </source>
</evidence>
<dbReference type="GO" id="GO:0004888">
    <property type="term" value="F:transmembrane signaling receptor activity"/>
    <property type="evidence" value="ECO:0007669"/>
    <property type="project" value="InterPro"/>
</dbReference>
<dbReference type="InterPro" id="IPR017241">
    <property type="entry name" value="Toll-like_receptor"/>
</dbReference>
<dbReference type="GO" id="GO:0050829">
    <property type="term" value="P:defense response to Gram-negative bacterium"/>
    <property type="evidence" value="ECO:0007669"/>
    <property type="project" value="TreeGrafter"/>
</dbReference>
<dbReference type="InterPro" id="IPR000483">
    <property type="entry name" value="Cys-rich_flank_reg_C"/>
</dbReference>
<dbReference type="SMART" id="SM00255">
    <property type="entry name" value="TIR"/>
    <property type="match status" value="1"/>
</dbReference>
<evidence type="ECO:0000256" key="17">
    <source>
        <dbReference type="ARBA" id="ARBA00023180"/>
    </source>
</evidence>
<comment type="similarity">
    <text evidence="4 21">Belongs to the Toll-like receptor family.</text>
</comment>
<dbReference type="OrthoDB" id="1421090at2759"/>
<keyword evidence="14 22" id="KW-1133">Transmembrane helix</keyword>
<keyword evidence="16 21" id="KW-0675">Receptor</keyword>
<dbReference type="GO" id="GO:0001530">
    <property type="term" value="F:lipopolysaccharide binding"/>
    <property type="evidence" value="ECO:0007669"/>
    <property type="project" value="TreeGrafter"/>
</dbReference>
<evidence type="ECO:0000259" key="23">
    <source>
        <dbReference type="PROSITE" id="PS50104"/>
    </source>
</evidence>
<keyword evidence="12" id="KW-0832">Ubl conjugation</keyword>
<evidence type="ECO:0000256" key="19">
    <source>
        <dbReference type="ARBA" id="ARBA00023273"/>
    </source>
</evidence>
<dbReference type="GO" id="GO:0034142">
    <property type="term" value="P:toll-like receptor 4 signaling pathway"/>
    <property type="evidence" value="ECO:0007669"/>
    <property type="project" value="TreeGrafter"/>
</dbReference>
<dbReference type="InterPro" id="IPR000157">
    <property type="entry name" value="TIR_dom"/>
</dbReference>
<keyword evidence="7" id="KW-0433">Leucine-rich repeat</keyword>
<dbReference type="PANTHER" id="PTHR24365">
    <property type="entry name" value="TOLL-LIKE RECEPTOR"/>
    <property type="match status" value="1"/>
</dbReference>
<evidence type="ECO:0000256" key="6">
    <source>
        <dbReference type="ARBA" id="ARBA00022588"/>
    </source>
</evidence>
<feature type="transmembrane region" description="Helical" evidence="22">
    <location>
        <begin position="565"/>
        <end position="587"/>
    </location>
</feature>
<evidence type="ECO:0000256" key="16">
    <source>
        <dbReference type="ARBA" id="ARBA00023170"/>
    </source>
</evidence>
<keyword evidence="9" id="KW-0732">Signal</keyword>
<evidence type="ECO:0000256" key="11">
    <source>
        <dbReference type="ARBA" id="ARBA00022753"/>
    </source>
</evidence>
<evidence type="ECO:0000256" key="12">
    <source>
        <dbReference type="ARBA" id="ARBA00022843"/>
    </source>
</evidence>
<comment type="caution">
    <text evidence="24">The sequence shown here is derived from an EMBL/GenBank/DDBJ whole genome shotgun (WGS) entry which is preliminary data.</text>
</comment>
<evidence type="ECO:0000256" key="4">
    <source>
        <dbReference type="ARBA" id="ARBA00009634"/>
    </source>
</evidence>
<keyword evidence="10" id="KW-0677">Repeat</keyword>
<evidence type="ECO:0000313" key="24">
    <source>
        <dbReference type="EMBL" id="KAG8447659.1"/>
    </source>
</evidence>
<reference evidence="24" key="1">
    <citation type="thesis" date="2020" institute="ProQuest LLC" country="789 East Eisenhower Parkway, Ann Arbor, MI, USA">
        <title>Comparative Genomics and Chromosome Evolution.</title>
        <authorList>
            <person name="Mudd A.B."/>
        </authorList>
    </citation>
    <scope>NUCLEOTIDE SEQUENCE</scope>
    <source>
        <strain evidence="24">Female2</strain>
        <tissue evidence="24">Blood</tissue>
    </source>
</reference>
<keyword evidence="6 21" id="KW-0399">Innate immunity</keyword>
<keyword evidence="5" id="KW-1003">Cell membrane</keyword>
<organism evidence="24 25">
    <name type="scientific">Hymenochirus boettgeri</name>
    <name type="common">Congo dwarf clawed frog</name>
    <dbReference type="NCBI Taxonomy" id="247094"/>
    <lineage>
        <taxon>Eukaryota</taxon>
        <taxon>Metazoa</taxon>
        <taxon>Chordata</taxon>
        <taxon>Craniata</taxon>
        <taxon>Vertebrata</taxon>
        <taxon>Euteleostomi</taxon>
        <taxon>Amphibia</taxon>
        <taxon>Batrachia</taxon>
        <taxon>Anura</taxon>
        <taxon>Pipoidea</taxon>
        <taxon>Pipidae</taxon>
        <taxon>Pipinae</taxon>
        <taxon>Hymenochirus</taxon>
    </lineage>
</organism>
<evidence type="ECO:0000256" key="1">
    <source>
        <dbReference type="ARBA" id="ARBA00004251"/>
    </source>
</evidence>
<keyword evidence="17" id="KW-0325">Glycoprotein</keyword>
<dbReference type="PIRSF" id="PIRSF037595">
    <property type="entry name" value="Toll-like_receptor"/>
    <property type="match status" value="1"/>
</dbReference>
<comment type="subcellular location">
    <subcellularLocation>
        <location evidence="1">Cell membrane</location>
        <topology evidence="1">Single-pass type I membrane protein</topology>
    </subcellularLocation>
    <subcellularLocation>
        <location evidence="3">Cell projection</location>
        <location evidence="3">Ruffle</location>
    </subcellularLocation>
    <subcellularLocation>
        <location evidence="2">Early endosome</location>
    </subcellularLocation>
</comment>
<dbReference type="SUPFAM" id="SSF52200">
    <property type="entry name" value="Toll/Interleukin receptor TIR domain"/>
    <property type="match status" value="1"/>
</dbReference>
<dbReference type="GO" id="GO:0046696">
    <property type="term" value="C:lipopolysaccharide receptor complex"/>
    <property type="evidence" value="ECO:0007669"/>
    <property type="project" value="TreeGrafter"/>
</dbReference>
<dbReference type="Pfam" id="PF01582">
    <property type="entry name" value="TIR"/>
    <property type="match status" value="1"/>
</dbReference>
<dbReference type="InterPro" id="IPR035897">
    <property type="entry name" value="Toll_tir_struct_dom_sf"/>
</dbReference>
<evidence type="ECO:0000256" key="2">
    <source>
        <dbReference type="ARBA" id="ARBA00004412"/>
    </source>
</evidence>
<evidence type="ECO:0000256" key="3">
    <source>
        <dbReference type="ARBA" id="ARBA00004466"/>
    </source>
</evidence>
<dbReference type="Gene3D" id="3.80.10.10">
    <property type="entry name" value="Ribonuclease Inhibitor"/>
    <property type="match status" value="1"/>
</dbReference>
<dbReference type="Gene3D" id="3.40.50.10140">
    <property type="entry name" value="Toll/interleukin-1 receptor homology (TIR) domain"/>
    <property type="match status" value="1"/>
</dbReference>
<protein>
    <recommendedName>
        <fullName evidence="20">Toll-like receptor 4</fullName>
    </recommendedName>
</protein>
<dbReference type="Proteomes" id="UP000812440">
    <property type="component" value="Chromosome 8_10"/>
</dbReference>
<dbReference type="GO" id="GO:0005769">
    <property type="term" value="C:early endosome"/>
    <property type="evidence" value="ECO:0007669"/>
    <property type="project" value="UniProtKB-SubCell"/>
</dbReference>
<dbReference type="SMART" id="SM00082">
    <property type="entry name" value="LRRCT"/>
    <property type="match status" value="1"/>
</dbReference>
<gene>
    <name evidence="24" type="ORF">GDO86_014969</name>
</gene>
<evidence type="ECO:0000256" key="7">
    <source>
        <dbReference type="ARBA" id="ARBA00022614"/>
    </source>
</evidence>
<evidence type="ECO:0000256" key="18">
    <source>
        <dbReference type="ARBA" id="ARBA00023198"/>
    </source>
</evidence>
<dbReference type="FunFam" id="3.40.50.10140:FF:000001">
    <property type="entry name" value="Toll-like receptor 2"/>
    <property type="match status" value="1"/>
</dbReference>
<evidence type="ECO:0000256" key="15">
    <source>
        <dbReference type="ARBA" id="ARBA00023136"/>
    </source>
</evidence>
<evidence type="ECO:0000256" key="21">
    <source>
        <dbReference type="PIRNR" id="PIRNR037595"/>
    </source>
</evidence>
<dbReference type="AlphaFoldDB" id="A0A8T2JQZ9"/>
<dbReference type="GO" id="GO:0005886">
    <property type="term" value="C:plasma membrane"/>
    <property type="evidence" value="ECO:0007669"/>
    <property type="project" value="UniProtKB-SubCell"/>
</dbReference>
<evidence type="ECO:0000256" key="9">
    <source>
        <dbReference type="ARBA" id="ARBA00022729"/>
    </source>
</evidence>
<dbReference type="SMART" id="SM00369">
    <property type="entry name" value="LRR_TYP"/>
    <property type="match status" value="9"/>
</dbReference>
<dbReference type="GO" id="GO:0032497">
    <property type="term" value="P:detection of lipopolysaccharide"/>
    <property type="evidence" value="ECO:0007669"/>
    <property type="project" value="TreeGrafter"/>
</dbReference>
<evidence type="ECO:0000256" key="13">
    <source>
        <dbReference type="ARBA" id="ARBA00022859"/>
    </source>
</evidence>
<evidence type="ECO:0000256" key="14">
    <source>
        <dbReference type="ARBA" id="ARBA00022989"/>
    </source>
</evidence>
<dbReference type="InterPro" id="IPR001611">
    <property type="entry name" value="Leu-rich_rpt"/>
</dbReference>
<dbReference type="PANTHER" id="PTHR24365:SF521">
    <property type="entry name" value="TOLL-LIKE RECEPTOR 4"/>
    <property type="match status" value="1"/>
</dbReference>
<dbReference type="GO" id="GO:0002755">
    <property type="term" value="P:MyD88-dependent toll-like receptor signaling pathway"/>
    <property type="evidence" value="ECO:0007669"/>
    <property type="project" value="TreeGrafter"/>
</dbReference>
<keyword evidence="19" id="KW-0966">Cell projection</keyword>
<proteinExistence type="inferred from homology"/>
<name>A0A8T2JQZ9_9PIPI</name>
<evidence type="ECO:0000256" key="5">
    <source>
        <dbReference type="ARBA" id="ARBA00022475"/>
    </source>
</evidence>
<sequence>MPKSTQKLDLSFNPLRRIHANYFSHLPNIRYLDLTRCRITVVEDMAFLGLEKLQTLIFTGNPISYWAPLSFFGLQSLHKLVVVETSLLSLSDLPIENITSLRELYGGHNLLKTLHLSRSLVLETLNLRDNHISEINDSDLDCFRTANTSSLSLILSRNPINYISPKAFRNISLHKLQLQGCFKDADFLRSNLKALSGSLIAKLEIGYYRPTDTPITFQENLLEGLCEAPIQKLTVNGMIFQTTDTLFDCVEGITFLRIVNTDLELDKVIVHQTFYSLQHLHVQKKIRITGIRKLTSFNTKLQNLNKLKVLDLSNNKLNMQSCCLQIISGAKNLQHLNLSFNSYIRLSTSFLEMPYLLTLDLSHSQIDTVGQFPIFKLLGNLILLDLSHTNCHFRIHYTFFGLNRLEELKVPGNVFDGDILGTVFQNLSRLHSVDLSSCSIDHIPLGTFSGLTMLKSINLSKNKLLELNPSILSSLDTMTYLDLSYNLFEAFPEDSMHALTRTLTELFLLGNPFDCSCKHYHFLLWFNQQKDGILQERDKILCTVPDSLKGTSLTNVSINCRIDQIITPIVLVILFSITVCLVFYYLCHTHTGRFILKRCKKPSSNTEKEYDGFVIYSSEDDEWVTKQLVPILEGEKKFKLCLHCRDFLPGIPIITNIVNEGLLKSRNALVVLSNNFLQSKWCIYEFEMAKTWQWFEHDAELIVIVLESINKADLRKIVGIHRYLSRNTYLEWKPGRIEQSIFWTRMHKALFKEGYRTKHQLRVSSVSTRLQYDPTSSANTRVHSAQFERT</sequence>
<dbReference type="GO" id="GO:0006954">
    <property type="term" value="P:inflammatory response"/>
    <property type="evidence" value="ECO:0007669"/>
    <property type="project" value="UniProtKB-UniRule"/>
</dbReference>
<dbReference type="PROSITE" id="PS51450">
    <property type="entry name" value="LRR"/>
    <property type="match status" value="1"/>
</dbReference>
<keyword evidence="18 21" id="KW-0395">Inflammatory response</keyword>
<dbReference type="GO" id="GO:0001875">
    <property type="term" value="F:lipopolysaccharide immune receptor activity"/>
    <property type="evidence" value="ECO:0007669"/>
    <property type="project" value="TreeGrafter"/>
</dbReference>
<dbReference type="InterPro" id="IPR032675">
    <property type="entry name" value="LRR_dom_sf"/>
</dbReference>
<evidence type="ECO:0000256" key="22">
    <source>
        <dbReference type="SAM" id="Phobius"/>
    </source>
</evidence>
<dbReference type="Pfam" id="PF13855">
    <property type="entry name" value="LRR_8"/>
    <property type="match status" value="2"/>
</dbReference>
<keyword evidence="25" id="KW-1185">Reference proteome</keyword>
<evidence type="ECO:0000313" key="25">
    <source>
        <dbReference type="Proteomes" id="UP000812440"/>
    </source>
</evidence>
<dbReference type="PROSITE" id="PS50104">
    <property type="entry name" value="TIR"/>
    <property type="match status" value="1"/>
</dbReference>
<evidence type="ECO:0000256" key="20">
    <source>
        <dbReference type="ARBA" id="ARBA00040109"/>
    </source>
</evidence>